<keyword evidence="7" id="KW-0456">Lyase</keyword>
<evidence type="ECO:0000256" key="6">
    <source>
        <dbReference type="ARBA" id="ARBA00023125"/>
    </source>
</evidence>
<reference evidence="8" key="1">
    <citation type="submission" date="2021-02" db="EMBL/GenBank/DDBJ databases">
        <title>First Annotated Genome of the Yellow-green Alga Tribonema minus.</title>
        <authorList>
            <person name="Mahan K.M."/>
        </authorList>
    </citation>
    <scope>NUCLEOTIDE SEQUENCE</scope>
    <source>
        <strain evidence="8">UTEX B ZZ1240</strain>
    </source>
</reference>
<evidence type="ECO:0000256" key="4">
    <source>
        <dbReference type="ARBA" id="ARBA00022801"/>
    </source>
</evidence>
<dbReference type="GO" id="GO:0008233">
    <property type="term" value="F:peptidase activity"/>
    <property type="evidence" value="ECO:0007669"/>
    <property type="project" value="UniProtKB-KW"/>
</dbReference>
<keyword evidence="2" id="KW-0645">Protease</keyword>
<evidence type="ECO:0000256" key="3">
    <source>
        <dbReference type="ARBA" id="ARBA00022763"/>
    </source>
</evidence>
<dbReference type="PANTHER" id="PTHR13604">
    <property type="entry name" value="DC12-RELATED"/>
    <property type="match status" value="1"/>
</dbReference>
<dbReference type="Proteomes" id="UP000664859">
    <property type="component" value="Unassembled WGS sequence"/>
</dbReference>
<evidence type="ECO:0000256" key="7">
    <source>
        <dbReference type="ARBA" id="ARBA00023239"/>
    </source>
</evidence>
<comment type="similarity">
    <text evidence="1">Belongs to the SOS response-associated peptidase family.</text>
</comment>
<sequence>MCGRAAALVEPQAVARATGLPGNVPTRRTARFRPSCNVHPGQNVPVLYHAYAPEQQQEQEKGGGSGHQDLEVASMVWGLVPSFSKPEDKPNFFRMFNARSETVNSKSIFKRLMAKRRAVVAFDGFYEWKKDAAGEKQPYFIHYEDGRPMLMAALYDRARRPTAFERPSDAPEEDDPDHLYTFTILTTDSSPRLAWLHDRMPAVISAEAARRWLHAGVDAASALSSIAPNDSADIVWHPVSKRMNSVKYQGEDCMEPVE</sequence>
<accession>A0A835Z2X9</accession>
<keyword evidence="5" id="KW-0190">Covalent protein-DNA linkage</keyword>
<dbReference type="InterPro" id="IPR003738">
    <property type="entry name" value="SRAP"/>
</dbReference>
<proteinExistence type="inferred from homology"/>
<gene>
    <name evidence="8" type="ORF">JKP88DRAFT_312873</name>
</gene>
<evidence type="ECO:0000256" key="5">
    <source>
        <dbReference type="ARBA" id="ARBA00023124"/>
    </source>
</evidence>
<name>A0A835Z2X9_9STRA</name>
<dbReference type="PANTHER" id="PTHR13604:SF0">
    <property type="entry name" value="ABASIC SITE PROCESSING PROTEIN HMCES"/>
    <property type="match status" value="1"/>
</dbReference>
<organism evidence="8 9">
    <name type="scientific">Tribonema minus</name>
    <dbReference type="NCBI Taxonomy" id="303371"/>
    <lineage>
        <taxon>Eukaryota</taxon>
        <taxon>Sar</taxon>
        <taxon>Stramenopiles</taxon>
        <taxon>Ochrophyta</taxon>
        <taxon>PX clade</taxon>
        <taxon>Xanthophyceae</taxon>
        <taxon>Tribonematales</taxon>
        <taxon>Tribonemataceae</taxon>
        <taxon>Tribonema</taxon>
    </lineage>
</organism>
<dbReference type="GO" id="GO:0006508">
    <property type="term" value="P:proteolysis"/>
    <property type="evidence" value="ECO:0007669"/>
    <property type="project" value="UniProtKB-KW"/>
</dbReference>
<keyword evidence="6" id="KW-0238">DNA-binding</keyword>
<evidence type="ECO:0000256" key="1">
    <source>
        <dbReference type="ARBA" id="ARBA00008136"/>
    </source>
</evidence>
<keyword evidence="3" id="KW-0227">DNA damage</keyword>
<dbReference type="Gene3D" id="3.90.1680.10">
    <property type="entry name" value="SOS response associated peptidase-like"/>
    <property type="match status" value="1"/>
</dbReference>
<evidence type="ECO:0000313" key="9">
    <source>
        <dbReference type="Proteomes" id="UP000664859"/>
    </source>
</evidence>
<keyword evidence="9" id="KW-1185">Reference proteome</keyword>
<dbReference type="AlphaFoldDB" id="A0A835Z2X9"/>
<dbReference type="GO" id="GO:0106300">
    <property type="term" value="P:protein-DNA covalent cross-linking repair"/>
    <property type="evidence" value="ECO:0007669"/>
    <property type="project" value="InterPro"/>
</dbReference>
<dbReference type="GO" id="GO:0003697">
    <property type="term" value="F:single-stranded DNA binding"/>
    <property type="evidence" value="ECO:0007669"/>
    <property type="project" value="InterPro"/>
</dbReference>
<dbReference type="GO" id="GO:0016829">
    <property type="term" value="F:lyase activity"/>
    <property type="evidence" value="ECO:0007669"/>
    <property type="project" value="UniProtKB-KW"/>
</dbReference>
<feature type="non-terminal residue" evidence="8">
    <location>
        <position position="1"/>
    </location>
</feature>
<keyword evidence="4" id="KW-0378">Hydrolase</keyword>
<comment type="caution">
    <text evidence="8">The sequence shown here is derived from an EMBL/GenBank/DDBJ whole genome shotgun (WGS) entry which is preliminary data.</text>
</comment>
<dbReference type="OrthoDB" id="2111841at2759"/>
<dbReference type="EMBL" id="JAFCMP010000136">
    <property type="protein sequence ID" value="KAG5185249.1"/>
    <property type="molecule type" value="Genomic_DNA"/>
</dbReference>
<evidence type="ECO:0000256" key="2">
    <source>
        <dbReference type="ARBA" id="ARBA00022670"/>
    </source>
</evidence>
<evidence type="ECO:0000313" key="8">
    <source>
        <dbReference type="EMBL" id="KAG5185249.1"/>
    </source>
</evidence>
<protein>
    <submittedName>
        <fullName evidence="8">DUF159-domain-containing protein</fullName>
    </submittedName>
</protein>
<dbReference type="Pfam" id="PF02586">
    <property type="entry name" value="SRAP"/>
    <property type="match status" value="1"/>
</dbReference>
<dbReference type="SUPFAM" id="SSF143081">
    <property type="entry name" value="BB1717-like"/>
    <property type="match status" value="1"/>
</dbReference>
<dbReference type="InterPro" id="IPR036590">
    <property type="entry name" value="SRAP-like"/>
</dbReference>